<evidence type="ECO:0000259" key="2">
    <source>
        <dbReference type="Pfam" id="PF00857"/>
    </source>
</evidence>
<dbReference type="InterPro" id="IPR000868">
    <property type="entry name" value="Isochorismatase-like_dom"/>
</dbReference>
<organism evidence="4 5">
    <name type="scientific">Pseudomonas soli</name>
    <dbReference type="NCBI Taxonomy" id="1306993"/>
    <lineage>
        <taxon>Bacteria</taxon>
        <taxon>Pseudomonadati</taxon>
        <taxon>Pseudomonadota</taxon>
        <taxon>Gammaproteobacteria</taxon>
        <taxon>Pseudomonadales</taxon>
        <taxon>Pseudomonadaceae</taxon>
        <taxon>Pseudomonas</taxon>
    </lineage>
</organism>
<dbReference type="AlphaFoldDB" id="A0A1H9L9D5"/>
<evidence type="ECO:0000313" key="3">
    <source>
        <dbReference type="EMBL" id="MEE1879703.1"/>
    </source>
</evidence>
<dbReference type="EMBL" id="JAZDQQ010000004">
    <property type="protein sequence ID" value="MEE1879703.1"/>
    <property type="molecule type" value="Genomic_DNA"/>
</dbReference>
<dbReference type="SUPFAM" id="SSF52499">
    <property type="entry name" value="Isochorismatase-like hydrolases"/>
    <property type="match status" value="1"/>
</dbReference>
<dbReference type="Proteomes" id="UP001329505">
    <property type="component" value="Unassembled WGS sequence"/>
</dbReference>
<dbReference type="PANTHER" id="PTHR43540:SF1">
    <property type="entry name" value="ISOCHORISMATASE HYDROLASE"/>
    <property type="match status" value="1"/>
</dbReference>
<evidence type="ECO:0000313" key="6">
    <source>
        <dbReference type="Proteomes" id="UP001329505"/>
    </source>
</evidence>
<dbReference type="EMBL" id="FOEQ01000005">
    <property type="protein sequence ID" value="SER08121.1"/>
    <property type="molecule type" value="Genomic_DNA"/>
</dbReference>
<dbReference type="InterPro" id="IPR050272">
    <property type="entry name" value="Isochorismatase-like_hydrls"/>
</dbReference>
<sequence>MQQVLLIVDVQSTFSPSEKLVDGIRVLSAHIPTIASVELHDEQVTPFQRQLGWHPASEDVALVEADKVFIKHGYGQSAETLDYIKSLGVERVLVCGLQTETCVLAAGFALFDAGLTPTLVTDLTMGSSLDRSGQLGIDLWKHHFGHVTTAAEVLAGLHDQRDVPSPSNTQ</sequence>
<dbReference type="Gene3D" id="3.40.50.850">
    <property type="entry name" value="Isochorismatase-like"/>
    <property type="match status" value="1"/>
</dbReference>
<protein>
    <submittedName>
        <fullName evidence="4">Isochorismatase family protein</fullName>
    </submittedName>
</protein>
<evidence type="ECO:0000313" key="4">
    <source>
        <dbReference type="EMBL" id="SER08121.1"/>
    </source>
</evidence>
<dbReference type="Pfam" id="PF00857">
    <property type="entry name" value="Isochorismatase"/>
    <property type="match status" value="1"/>
</dbReference>
<reference evidence="3 6" key="2">
    <citation type="submission" date="2024-01" db="EMBL/GenBank/DDBJ databases">
        <title>Unpublished Manusciprt.</title>
        <authorList>
            <person name="Duman M."/>
            <person name="Valdes E.G."/>
            <person name="Ajmi N."/>
            <person name="Altun S."/>
            <person name="Saticioglu I.B."/>
        </authorList>
    </citation>
    <scope>NUCLEOTIDE SEQUENCE [LARGE SCALE GENOMIC DNA]</scope>
    <source>
        <strain evidence="3 6">139P</strain>
    </source>
</reference>
<dbReference type="PANTHER" id="PTHR43540">
    <property type="entry name" value="PEROXYUREIDOACRYLATE/UREIDOACRYLATE AMIDOHYDROLASE-RELATED"/>
    <property type="match status" value="1"/>
</dbReference>
<evidence type="ECO:0000256" key="1">
    <source>
        <dbReference type="ARBA" id="ARBA00022801"/>
    </source>
</evidence>
<name>A0A1H9L9D5_9PSED</name>
<evidence type="ECO:0000313" key="5">
    <source>
        <dbReference type="Proteomes" id="UP000199221"/>
    </source>
</evidence>
<dbReference type="Proteomes" id="UP000199221">
    <property type="component" value="Unassembled WGS sequence"/>
</dbReference>
<keyword evidence="1" id="KW-0378">Hydrolase</keyword>
<proteinExistence type="predicted"/>
<dbReference type="GO" id="GO:0016787">
    <property type="term" value="F:hydrolase activity"/>
    <property type="evidence" value="ECO:0007669"/>
    <property type="project" value="UniProtKB-KW"/>
</dbReference>
<reference evidence="4 5" key="1">
    <citation type="submission" date="2016-10" db="EMBL/GenBank/DDBJ databases">
        <authorList>
            <person name="de Groot N.N."/>
        </authorList>
    </citation>
    <scope>NUCLEOTIDE SEQUENCE [LARGE SCALE GENOMIC DNA]</scope>
    <source>
        <strain evidence="4 5">LMG 27941</strain>
    </source>
</reference>
<keyword evidence="6" id="KW-1185">Reference proteome</keyword>
<feature type="domain" description="Isochorismatase-like" evidence="2">
    <location>
        <begin position="10"/>
        <end position="152"/>
    </location>
</feature>
<dbReference type="InterPro" id="IPR036380">
    <property type="entry name" value="Isochorismatase-like_sf"/>
</dbReference>
<gene>
    <name evidence="4" type="ORF">SAMN05216230_105252</name>
    <name evidence="3" type="ORF">V0R55_05985</name>
</gene>
<dbReference type="RefSeq" id="WP_094011388.1">
    <property type="nucleotide sequence ID" value="NZ_CP128543.1"/>
</dbReference>
<accession>A0A1H9L9D5</accession>
<dbReference type="GeneID" id="93678536"/>